<dbReference type="InterPro" id="IPR016195">
    <property type="entry name" value="Pol/histidinol_Pase-like"/>
</dbReference>
<comment type="similarity">
    <text evidence="6">Belongs to the eukaryotic/archaeal RNase P protein component 3 family.</text>
</comment>
<evidence type="ECO:0000313" key="8">
    <source>
        <dbReference type="EMBL" id="SFP22207.1"/>
    </source>
</evidence>
<evidence type="ECO:0000256" key="6">
    <source>
        <dbReference type="HAMAP-Rule" id="MF_00756"/>
    </source>
</evidence>
<evidence type="ECO:0000256" key="5">
    <source>
        <dbReference type="ARBA" id="ARBA00022801"/>
    </source>
</evidence>
<protein>
    <recommendedName>
        <fullName evidence="6">Ribonuclease P protein component 3</fullName>
        <shortName evidence="6">RNase P component 3</shortName>
        <ecNumber evidence="6">3.1.26.5</ecNumber>
    </recommendedName>
    <alternativeName>
        <fullName evidence="6">Rpp30</fullName>
    </alternativeName>
</protein>
<keyword evidence="1 6" id="KW-0963">Cytoplasm</keyword>
<dbReference type="InterPro" id="IPR002738">
    <property type="entry name" value="RNase_P_p30"/>
</dbReference>
<evidence type="ECO:0000256" key="3">
    <source>
        <dbReference type="ARBA" id="ARBA00022722"/>
    </source>
</evidence>
<reference evidence="9" key="1">
    <citation type="submission" date="2016-10" db="EMBL/GenBank/DDBJ databases">
        <authorList>
            <person name="Varghese N."/>
            <person name="Submissions S."/>
        </authorList>
    </citation>
    <scope>NUCLEOTIDE SEQUENCE [LARGE SCALE GENOMIC DNA]</scope>
    <source>
        <strain evidence="9">CGMCC 1.10329</strain>
    </source>
</reference>
<accession>A0A1I5NKG7</accession>
<dbReference type="GO" id="GO:0001682">
    <property type="term" value="P:tRNA 5'-leader removal"/>
    <property type="evidence" value="ECO:0007669"/>
    <property type="project" value="UniProtKB-UniRule"/>
</dbReference>
<dbReference type="GO" id="GO:0030677">
    <property type="term" value="C:ribonuclease P complex"/>
    <property type="evidence" value="ECO:0007669"/>
    <property type="project" value="UniProtKB-UniRule"/>
</dbReference>
<dbReference type="EMBL" id="FOXI01000002">
    <property type="protein sequence ID" value="SFP22207.1"/>
    <property type="molecule type" value="Genomic_DNA"/>
</dbReference>
<organism evidence="8 9">
    <name type="scientific">Halolamina pelagica</name>
    <dbReference type="NCBI Taxonomy" id="699431"/>
    <lineage>
        <taxon>Archaea</taxon>
        <taxon>Methanobacteriati</taxon>
        <taxon>Methanobacteriota</taxon>
        <taxon>Stenosarchaea group</taxon>
        <taxon>Halobacteria</taxon>
        <taxon>Halobacteriales</taxon>
        <taxon>Haloferacaceae</taxon>
    </lineage>
</organism>
<name>A0A1I5NKG7_9EURY</name>
<comment type="function">
    <text evidence="6">Part of ribonuclease P, a protein complex that generates mature tRNA molecules by cleaving their 5'-ends.</text>
</comment>
<dbReference type="EC" id="3.1.26.5" evidence="6"/>
<dbReference type="SUPFAM" id="SSF89550">
    <property type="entry name" value="PHP domain-like"/>
    <property type="match status" value="1"/>
</dbReference>
<keyword evidence="5 6" id="KW-0378">Hydrolase</keyword>
<feature type="region of interest" description="Disordered" evidence="7">
    <location>
        <begin position="1"/>
        <end position="24"/>
    </location>
</feature>
<keyword evidence="9" id="KW-1185">Reference proteome</keyword>
<dbReference type="HAMAP" id="MF_00756">
    <property type="entry name" value="RNase_P_3"/>
    <property type="match status" value="1"/>
</dbReference>
<evidence type="ECO:0000256" key="1">
    <source>
        <dbReference type="ARBA" id="ARBA00022490"/>
    </source>
</evidence>
<dbReference type="GO" id="GO:0005737">
    <property type="term" value="C:cytoplasm"/>
    <property type="evidence" value="ECO:0007669"/>
    <property type="project" value="UniProtKB-SubCell"/>
</dbReference>
<evidence type="ECO:0000313" key="9">
    <source>
        <dbReference type="Proteomes" id="UP000183769"/>
    </source>
</evidence>
<dbReference type="GO" id="GO:0004526">
    <property type="term" value="F:ribonuclease P activity"/>
    <property type="evidence" value="ECO:0007669"/>
    <property type="project" value="UniProtKB-UniRule"/>
</dbReference>
<comment type="subunit">
    <text evidence="6">Consists of a catalytic RNA component and at least 4-5 protein subunits.</text>
</comment>
<dbReference type="OrthoDB" id="85765at2157"/>
<evidence type="ECO:0000256" key="2">
    <source>
        <dbReference type="ARBA" id="ARBA00022694"/>
    </source>
</evidence>
<dbReference type="InterPro" id="IPR023539">
    <property type="entry name" value="RNase_P_comp-3_arc"/>
</dbReference>
<keyword evidence="2 6" id="KW-0819">tRNA processing</keyword>
<dbReference type="AlphaFoldDB" id="A0A1I5NKG7"/>
<gene>
    <name evidence="6" type="primary">rnp3</name>
    <name evidence="8" type="ORF">SAMN05216277_10274</name>
</gene>
<proteinExistence type="inferred from homology"/>
<evidence type="ECO:0000256" key="7">
    <source>
        <dbReference type="SAM" id="MobiDB-lite"/>
    </source>
</evidence>
<comment type="catalytic activity">
    <reaction evidence="6">
        <text>Endonucleolytic cleavage of RNA, removing 5'-extranucleotides from tRNA precursor.</text>
        <dbReference type="EC" id="3.1.26.5"/>
    </reaction>
</comment>
<keyword evidence="4 6" id="KW-0255">Endonuclease</keyword>
<comment type="subcellular location">
    <subcellularLocation>
        <location evidence="6">Cytoplasm</location>
    </subcellularLocation>
</comment>
<dbReference type="Proteomes" id="UP000183769">
    <property type="component" value="Unassembled WGS sequence"/>
</dbReference>
<keyword evidence="3 6" id="KW-0540">Nuclease</keyword>
<sequence length="250" mass="26797">MSDDASGDRGAGSAGSDADFGPYEAVYAHPEGDATVGRQVKTAAEYGFEGVLVRTGGAEYDPGTLADRYGVDVVRGVEIDAEDPQGASGAVGTHRSECTVVLVRGGTDALNRFAVEQDRVDVLARPFDGEGDVNHVLVKAAVDHDVRIEFDLGAVLRDDGGTRVRRLRKLRKLRELVDYFDAPYVVSATAASHLRLRAPRDLAAVGEQIGFGADAVREGLAEWGRLAARNRERLSESFISPGVQRGRDDE</sequence>
<dbReference type="Pfam" id="PF01876">
    <property type="entry name" value="RNase_P_p30"/>
    <property type="match status" value="1"/>
</dbReference>
<evidence type="ECO:0000256" key="4">
    <source>
        <dbReference type="ARBA" id="ARBA00022759"/>
    </source>
</evidence>
<dbReference type="Gene3D" id="3.20.20.140">
    <property type="entry name" value="Metal-dependent hydrolases"/>
    <property type="match status" value="1"/>
</dbReference>